<reference evidence="2" key="1">
    <citation type="journal article" date="2014" name="Int. J. Syst. Evol. Microbiol.">
        <title>Complete genome sequence of Corynebacterium casei LMG S-19264T (=DSM 44701T), isolated from a smear-ripened cheese.</title>
        <authorList>
            <consortium name="US DOE Joint Genome Institute (JGI-PGF)"/>
            <person name="Walter F."/>
            <person name="Albersmeier A."/>
            <person name="Kalinowski J."/>
            <person name="Ruckert C."/>
        </authorList>
    </citation>
    <scope>NUCLEOTIDE SEQUENCE</scope>
    <source>
        <strain evidence="2">CGMCC 1.6293</strain>
    </source>
</reference>
<feature type="region of interest" description="Disordered" evidence="1">
    <location>
        <begin position="30"/>
        <end position="61"/>
    </location>
</feature>
<keyword evidence="3" id="KW-1185">Reference proteome</keyword>
<accession>A0A917SMD2</accession>
<name>A0A917SMD2_9RHOB</name>
<dbReference type="EMBL" id="BMLF01000001">
    <property type="protein sequence ID" value="GGL86013.1"/>
    <property type="molecule type" value="Genomic_DNA"/>
</dbReference>
<proteinExistence type="predicted"/>
<evidence type="ECO:0000313" key="2">
    <source>
        <dbReference type="EMBL" id="GGL86013.1"/>
    </source>
</evidence>
<organism evidence="2 3">
    <name type="scientific">Pseudooceanicola nanhaiensis</name>
    <dbReference type="NCBI Taxonomy" id="375761"/>
    <lineage>
        <taxon>Bacteria</taxon>
        <taxon>Pseudomonadati</taxon>
        <taxon>Pseudomonadota</taxon>
        <taxon>Alphaproteobacteria</taxon>
        <taxon>Rhodobacterales</taxon>
        <taxon>Paracoccaceae</taxon>
        <taxon>Pseudooceanicola</taxon>
    </lineage>
</organism>
<evidence type="ECO:0000313" key="3">
    <source>
        <dbReference type="Proteomes" id="UP000649829"/>
    </source>
</evidence>
<sequence length="61" mass="6848">MPQYFSWSRIVGVIRFPVLLRLSHRGDAQMQPRIGPATRHTAGRERRAGGREPLVGVPKIA</sequence>
<protein>
    <submittedName>
        <fullName evidence="2">Uncharacterized protein</fullName>
    </submittedName>
</protein>
<dbReference type="AlphaFoldDB" id="A0A917SMD2"/>
<reference evidence="2" key="2">
    <citation type="submission" date="2020-09" db="EMBL/GenBank/DDBJ databases">
        <authorList>
            <person name="Sun Q."/>
            <person name="Zhou Y."/>
        </authorList>
    </citation>
    <scope>NUCLEOTIDE SEQUENCE</scope>
    <source>
        <strain evidence="2">CGMCC 1.6293</strain>
    </source>
</reference>
<comment type="caution">
    <text evidence="2">The sequence shown here is derived from an EMBL/GenBank/DDBJ whole genome shotgun (WGS) entry which is preliminary data.</text>
</comment>
<evidence type="ECO:0000256" key="1">
    <source>
        <dbReference type="SAM" id="MobiDB-lite"/>
    </source>
</evidence>
<dbReference type="Proteomes" id="UP000649829">
    <property type="component" value="Unassembled WGS sequence"/>
</dbReference>
<gene>
    <name evidence="2" type="ORF">GCM10011534_04890</name>
</gene>